<comment type="subunit">
    <text evidence="3">Monomer.</text>
</comment>
<name>A0A1V4QHP4_UNCW3</name>
<dbReference type="Proteomes" id="UP000191663">
    <property type="component" value="Unassembled WGS sequence"/>
</dbReference>
<organism evidence="10 11">
    <name type="scientific">candidate division WOR-3 bacterium 4484_100</name>
    <dbReference type="NCBI Taxonomy" id="1936077"/>
    <lineage>
        <taxon>Bacteria</taxon>
        <taxon>Bacteria division WOR-3</taxon>
    </lineage>
</organism>
<dbReference type="InterPro" id="IPR018323">
    <property type="entry name" value="OM_lipoprot_carrier_LolA_Pbac"/>
</dbReference>
<feature type="signal peptide" evidence="9">
    <location>
        <begin position="1"/>
        <end position="17"/>
    </location>
</feature>
<keyword evidence="9" id="KW-0732">Signal</keyword>
<dbReference type="InterPro" id="IPR004564">
    <property type="entry name" value="OM_lipoprot_carrier_LolA-like"/>
</dbReference>
<dbReference type="EMBL" id="MUKB01000026">
    <property type="protein sequence ID" value="OPX18256.1"/>
    <property type="molecule type" value="Genomic_DNA"/>
</dbReference>
<dbReference type="Gene3D" id="2.50.20.10">
    <property type="entry name" value="Lipoprotein localisation LolA/LolB/LppX"/>
    <property type="match status" value="1"/>
</dbReference>
<evidence type="ECO:0000256" key="8">
    <source>
        <dbReference type="ARBA" id="ARBA00023186"/>
    </source>
</evidence>
<keyword evidence="8" id="KW-0143">Chaperone</keyword>
<dbReference type="GO" id="GO:0042597">
    <property type="term" value="C:periplasmic space"/>
    <property type="evidence" value="ECO:0007669"/>
    <property type="project" value="UniProtKB-SubCell"/>
</dbReference>
<dbReference type="SUPFAM" id="SSF89392">
    <property type="entry name" value="Prokaryotic lipoproteins and lipoprotein localization factors"/>
    <property type="match status" value="1"/>
</dbReference>
<evidence type="ECO:0000313" key="10">
    <source>
        <dbReference type="EMBL" id="OPX18256.1"/>
    </source>
</evidence>
<keyword evidence="7" id="KW-0653">Protein transport</keyword>
<accession>A0A1V4QHP4</accession>
<evidence type="ECO:0000256" key="6">
    <source>
        <dbReference type="ARBA" id="ARBA00022764"/>
    </source>
</evidence>
<evidence type="ECO:0000256" key="3">
    <source>
        <dbReference type="ARBA" id="ARBA00011245"/>
    </source>
</evidence>
<dbReference type="PANTHER" id="PTHR35869:SF1">
    <property type="entry name" value="OUTER-MEMBRANE LIPOPROTEIN CARRIER PROTEIN"/>
    <property type="match status" value="1"/>
</dbReference>
<protein>
    <recommendedName>
        <fullName evidence="4">Outer-membrane lipoprotein carrier protein</fullName>
    </recommendedName>
</protein>
<feature type="chain" id="PRO_5013319607" description="Outer-membrane lipoprotein carrier protein" evidence="9">
    <location>
        <begin position="18"/>
        <end position="203"/>
    </location>
</feature>
<comment type="caution">
    <text evidence="10">The sequence shown here is derived from an EMBL/GenBank/DDBJ whole genome shotgun (WGS) entry which is preliminary data.</text>
</comment>
<gene>
    <name evidence="10" type="ORF">BXT86_02040</name>
</gene>
<dbReference type="GO" id="GO:0042953">
    <property type="term" value="P:lipoprotein transport"/>
    <property type="evidence" value="ECO:0007669"/>
    <property type="project" value="InterPro"/>
</dbReference>
<dbReference type="InterPro" id="IPR029046">
    <property type="entry name" value="LolA/LolB/LppX"/>
</dbReference>
<sequence>MKRKIIFFLLAVFSLFAGDLDEVINKTVKRYENLKTFYAEFNQYYCDEVSGTCQNFTGRIYFSRPNYFRMEIDKPHQIYIGDSSSLWIYLPEKRRAIKQSLGQVPFSVNPELFLKDYEKHFSASFARKEATYEISLLPKDSNELYQKITVTIDPKNYNITAISIENEVGSESKYEFEHIELNKNIPRKIFRFQPPKGIKVDEY</sequence>
<dbReference type="NCBIfam" id="TIGR00547">
    <property type="entry name" value="lolA"/>
    <property type="match status" value="1"/>
</dbReference>
<dbReference type="AlphaFoldDB" id="A0A1V4QHP4"/>
<keyword evidence="10" id="KW-0449">Lipoprotein</keyword>
<evidence type="ECO:0000256" key="5">
    <source>
        <dbReference type="ARBA" id="ARBA00022448"/>
    </source>
</evidence>
<comment type="similarity">
    <text evidence="2">Belongs to the LolA family.</text>
</comment>
<evidence type="ECO:0000256" key="7">
    <source>
        <dbReference type="ARBA" id="ARBA00022927"/>
    </source>
</evidence>
<keyword evidence="6" id="KW-0574">Periplasm</keyword>
<evidence type="ECO:0000256" key="2">
    <source>
        <dbReference type="ARBA" id="ARBA00007615"/>
    </source>
</evidence>
<dbReference type="CDD" id="cd16325">
    <property type="entry name" value="LolA"/>
    <property type="match status" value="1"/>
</dbReference>
<comment type="subcellular location">
    <subcellularLocation>
        <location evidence="1">Periplasm</location>
    </subcellularLocation>
</comment>
<evidence type="ECO:0000256" key="1">
    <source>
        <dbReference type="ARBA" id="ARBA00004418"/>
    </source>
</evidence>
<evidence type="ECO:0000256" key="4">
    <source>
        <dbReference type="ARBA" id="ARBA00014035"/>
    </source>
</evidence>
<keyword evidence="5" id="KW-0813">Transport</keyword>
<dbReference type="PANTHER" id="PTHR35869">
    <property type="entry name" value="OUTER-MEMBRANE LIPOPROTEIN CARRIER PROTEIN"/>
    <property type="match status" value="1"/>
</dbReference>
<evidence type="ECO:0000256" key="9">
    <source>
        <dbReference type="SAM" id="SignalP"/>
    </source>
</evidence>
<evidence type="ECO:0000313" key="11">
    <source>
        <dbReference type="Proteomes" id="UP000191663"/>
    </source>
</evidence>
<proteinExistence type="inferred from homology"/>
<reference evidence="11" key="1">
    <citation type="submission" date="2017-01" db="EMBL/GenBank/DDBJ databases">
        <title>Novel pathways for hydrocarbon cycling and metabolic interdependencies in hydrothermal sediment communities.</title>
        <authorList>
            <person name="Dombrowski N."/>
            <person name="Seitz K."/>
            <person name="Teske A."/>
            <person name="Baker B."/>
        </authorList>
    </citation>
    <scope>NUCLEOTIDE SEQUENCE [LARGE SCALE GENOMIC DNA]</scope>
</reference>
<dbReference type="Pfam" id="PF03548">
    <property type="entry name" value="LolA"/>
    <property type="match status" value="1"/>
</dbReference>